<reference evidence="2" key="1">
    <citation type="submission" date="2014-03" db="EMBL/GenBank/DDBJ databases">
        <authorList>
            <person name="Aksoy S."/>
            <person name="Warren W."/>
            <person name="Wilson R.K."/>
        </authorList>
    </citation>
    <scope>NUCLEOTIDE SEQUENCE [LARGE SCALE GENOMIC DNA]</scope>
    <source>
        <strain evidence="2">IAEA</strain>
    </source>
</reference>
<dbReference type="AlphaFoldDB" id="A0A1B0A4C5"/>
<dbReference type="EnsemblMetazoa" id="GPAI034122-RA">
    <property type="protein sequence ID" value="GPAI034122-PA"/>
    <property type="gene ID" value="GPAI034122"/>
</dbReference>
<protein>
    <submittedName>
        <fullName evidence="1">Uncharacterized protein</fullName>
    </submittedName>
</protein>
<accession>A0A1B0A4C5</accession>
<dbReference type="VEuPathDB" id="VectorBase:GPAI034122"/>
<evidence type="ECO:0000313" key="1">
    <source>
        <dbReference type="EnsemblMetazoa" id="GPAI034122-PA"/>
    </source>
</evidence>
<name>A0A1B0A4C5_GLOPL</name>
<evidence type="ECO:0000313" key="2">
    <source>
        <dbReference type="Proteomes" id="UP000092445"/>
    </source>
</evidence>
<organism evidence="1 2">
    <name type="scientific">Glossina pallidipes</name>
    <name type="common">Tsetse fly</name>
    <dbReference type="NCBI Taxonomy" id="7398"/>
    <lineage>
        <taxon>Eukaryota</taxon>
        <taxon>Metazoa</taxon>
        <taxon>Ecdysozoa</taxon>
        <taxon>Arthropoda</taxon>
        <taxon>Hexapoda</taxon>
        <taxon>Insecta</taxon>
        <taxon>Pterygota</taxon>
        <taxon>Neoptera</taxon>
        <taxon>Endopterygota</taxon>
        <taxon>Diptera</taxon>
        <taxon>Brachycera</taxon>
        <taxon>Muscomorpha</taxon>
        <taxon>Hippoboscoidea</taxon>
        <taxon>Glossinidae</taxon>
        <taxon>Glossina</taxon>
    </lineage>
</organism>
<reference evidence="1" key="2">
    <citation type="submission" date="2020-05" db="UniProtKB">
        <authorList>
            <consortium name="EnsemblMetazoa"/>
        </authorList>
    </citation>
    <scope>IDENTIFICATION</scope>
    <source>
        <strain evidence="1">IAEA</strain>
    </source>
</reference>
<sequence length="121" mass="12788">MKITVTMISNQHRHHNNMPSTRLGDINNIIIFGQKVLSQQQQAVVIRVGAAQISLTRSIPAGSCKLADYVTAITIKCFSLLVVSEEKHVLQVVFTDTICISGKVTATAAAAAAAAAAAKDA</sequence>
<proteinExistence type="predicted"/>
<dbReference type="Proteomes" id="UP000092445">
    <property type="component" value="Unassembled WGS sequence"/>
</dbReference>
<keyword evidence="2" id="KW-1185">Reference proteome</keyword>